<evidence type="ECO:0000256" key="2">
    <source>
        <dbReference type="ARBA" id="ARBA00022750"/>
    </source>
</evidence>
<keyword evidence="2" id="KW-0645">Protease</keyword>
<keyword evidence="3" id="KW-0812">Transmembrane</keyword>
<dbReference type="CDD" id="cd05471">
    <property type="entry name" value="pepsin_like"/>
    <property type="match status" value="1"/>
</dbReference>
<evidence type="ECO:0000256" key="4">
    <source>
        <dbReference type="SAM" id="SignalP"/>
    </source>
</evidence>
<dbReference type="InterPro" id="IPR033121">
    <property type="entry name" value="PEPTIDASE_A1"/>
</dbReference>
<feature type="chain" id="PRO_5046499791" description="Peptidase A1 domain-containing protein" evidence="4">
    <location>
        <begin position="22"/>
        <end position="536"/>
    </location>
</feature>
<dbReference type="InterPro" id="IPR021109">
    <property type="entry name" value="Peptidase_aspartic_dom_sf"/>
</dbReference>
<keyword evidence="7" id="KW-1185">Reference proteome</keyword>
<evidence type="ECO:0000256" key="3">
    <source>
        <dbReference type="SAM" id="Phobius"/>
    </source>
</evidence>
<dbReference type="EMBL" id="JBAHYK010000086">
    <property type="protein sequence ID" value="KAL0578739.1"/>
    <property type="molecule type" value="Genomic_DNA"/>
</dbReference>
<feature type="transmembrane region" description="Helical" evidence="3">
    <location>
        <begin position="465"/>
        <end position="490"/>
    </location>
</feature>
<protein>
    <recommendedName>
        <fullName evidence="5">Peptidase A1 domain-containing protein</fullName>
    </recommendedName>
</protein>
<dbReference type="Proteomes" id="UP001465976">
    <property type="component" value="Unassembled WGS sequence"/>
</dbReference>
<keyword evidence="2" id="KW-0378">Hydrolase</keyword>
<dbReference type="PROSITE" id="PS00141">
    <property type="entry name" value="ASP_PROTEASE"/>
    <property type="match status" value="1"/>
</dbReference>
<dbReference type="Pfam" id="PF00026">
    <property type="entry name" value="Asp"/>
    <property type="match status" value="1"/>
</dbReference>
<evidence type="ECO:0000313" key="6">
    <source>
        <dbReference type="EMBL" id="KAL0578739.1"/>
    </source>
</evidence>
<feature type="domain" description="Peptidase A1" evidence="5">
    <location>
        <begin position="44"/>
        <end position="389"/>
    </location>
</feature>
<evidence type="ECO:0000256" key="1">
    <source>
        <dbReference type="ARBA" id="ARBA00007447"/>
    </source>
</evidence>
<name>A0ABR3FTD2_9AGAR</name>
<dbReference type="PANTHER" id="PTHR47966">
    <property type="entry name" value="BETA-SITE APP-CLEAVING ENZYME, ISOFORM A-RELATED"/>
    <property type="match status" value="1"/>
</dbReference>
<keyword evidence="2" id="KW-0064">Aspartyl protease</keyword>
<feature type="signal peptide" evidence="4">
    <location>
        <begin position="1"/>
        <end position="21"/>
    </location>
</feature>
<organism evidence="6 7">
    <name type="scientific">Marasmius crinis-equi</name>
    <dbReference type="NCBI Taxonomy" id="585013"/>
    <lineage>
        <taxon>Eukaryota</taxon>
        <taxon>Fungi</taxon>
        <taxon>Dikarya</taxon>
        <taxon>Basidiomycota</taxon>
        <taxon>Agaricomycotina</taxon>
        <taxon>Agaricomycetes</taxon>
        <taxon>Agaricomycetidae</taxon>
        <taxon>Agaricales</taxon>
        <taxon>Marasmiineae</taxon>
        <taxon>Marasmiaceae</taxon>
        <taxon>Marasmius</taxon>
    </lineage>
</organism>
<evidence type="ECO:0000259" key="5">
    <source>
        <dbReference type="PROSITE" id="PS51767"/>
    </source>
</evidence>
<comment type="similarity">
    <text evidence="1">Belongs to the peptidase A1 family.</text>
</comment>
<keyword evidence="4" id="KW-0732">Signal</keyword>
<dbReference type="Gene3D" id="2.40.70.10">
    <property type="entry name" value="Acid Proteases"/>
    <property type="match status" value="2"/>
</dbReference>
<dbReference type="InterPro" id="IPR001461">
    <property type="entry name" value="Aspartic_peptidase_A1"/>
</dbReference>
<dbReference type="PANTHER" id="PTHR47966:SF73">
    <property type="entry name" value="PEPTIDASE A1 DOMAIN-CONTAINING PROTEIN"/>
    <property type="match status" value="1"/>
</dbReference>
<evidence type="ECO:0000313" key="7">
    <source>
        <dbReference type="Proteomes" id="UP001465976"/>
    </source>
</evidence>
<sequence length="536" mass="58320">MRPMHILALSLFTSIAPFVAAYTSPIFKRPRAGEAGAFGRSLEYSVNITLGGDEYDVLLDTGSSDLYIFGEPRQSKRTDITADLSHRKSKVSGRVQTGDLIFGCLYVEDQAYLVVDGSENIDTAPGTGLIGIGPSPASNIRKAYNSPAGNPVLDKIFRQDMTLPRYITILLGKDLIEHVSNGDLPEGQQGVFTIGSIVPECEHITEMPKLSALTDQAQSQHWELLLDSNGIIGPDGKAIETKTSIPKPTEGKPDQLRLSLDTGFTLPQLPGAIIDQIYGRIPGAVFFEDGSLYEGHNRDLAEMQNFWVIPCDYEVNVTFLFGGKEYPISPLDLSWQVAEDSKGKPVCVNYLQQTTDSIAGNTVDGILGMAFLRNMYMLLDYGNSVDGSDANKADSYIQLLSTVDKGATHLDFVKARLGGIDTTGSQPALLPMSNVTRLSDPDALRNAASVFGDANGDERPLYKRAWFIALISIAAVALVSGVALVAFFAVKKGRARKSKVKSEDAFVPPIGAYKPLLEESDVKHRHTYTDTEYRPV</sequence>
<reference evidence="6 7" key="1">
    <citation type="submission" date="2024-02" db="EMBL/GenBank/DDBJ databases">
        <title>A draft genome for the cacao thread blight pathogen Marasmius crinis-equi.</title>
        <authorList>
            <person name="Cohen S.P."/>
            <person name="Baruah I.K."/>
            <person name="Amoako-Attah I."/>
            <person name="Bukari Y."/>
            <person name="Meinhardt L.W."/>
            <person name="Bailey B.A."/>
        </authorList>
    </citation>
    <scope>NUCLEOTIDE SEQUENCE [LARGE SCALE GENOMIC DNA]</scope>
    <source>
        <strain evidence="6 7">GH-76</strain>
    </source>
</reference>
<dbReference type="PROSITE" id="PS51767">
    <property type="entry name" value="PEPTIDASE_A1"/>
    <property type="match status" value="1"/>
</dbReference>
<gene>
    <name evidence="6" type="ORF">V5O48_003237</name>
</gene>
<dbReference type="InterPro" id="IPR001969">
    <property type="entry name" value="Aspartic_peptidase_AS"/>
</dbReference>
<proteinExistence type="inferred from homology"/>
<keyword evidence="3" id="KW-1133">Transmembrane helix</keyword>
<dbReference type="SUPFAM" id="SSF50630">
    <property type="entry name" value="Acid proteases"/>
    <property type="match status" value="1"/>
</dbReference>
<accession>A0ABR3FTD2</accession>
<keyword evidence="3" id="KW-0472">Membrane</keyword>
<dbReference type="InterPro" id="IPR034164">
    <property type="entry name" value="Pepsin-like_dom"/>
</dbReference>
<comment type="caution">
    <text evidence="6">The sequence shown here is derived from an EMBL/GenBank/DDBJ whole genome shotgun (WGS) entry which is preliminary data.</text>
</comment>